<protein>
    <recommendedName>
        <fullName evidence="1">YcaO domain-containing protein</fullName>
    </recommendedName>
</protein>
<keyword evidence="3" id="KW-1185">Reference proteome</keyword>
<evidence type="ECO:0000259" key="1">
    <source>
        <dbReference type="PROSITE" id="PS51664"/>
    </source>
</evidence>
<dbReference type="PROSITE" id="PS51664">
    <property type="entry name" value="YCAO"/>
    <property type="match status" value="1"/>
</dbReference>
<proteinExistence type="predicted"/>
<name>A0ABY2RZN0_9PSEU</name>
<feature type="domain" description="YcaO" evidence="1">
    <location>
        <begin position="60"/>
        <end position="416"/>
    </location>
</feature>
<dbReference type="Gene3D" id="3.30.40.250">
    <property type="match status" value="1"/>
</dbReference>
<sequence>MSGSRPSHEQWEAWEQQLVSRLDEFGISRLADTTGMDTPGVPTASATKPATTDVIWVYSGKGRSQSQARVTAIMECLERSGALWPAEARWVIETPDVLRRSHEVWGPDRFTYRRRDSVQAEDLQVWVEATKLTGDRGRVMVPADVCFNGRRPAGLAASPFLLSTSNGLAAAFCLEDALAHGLAEVIERDVISCAEVRASHLGFRFLATIAERFGLAGSALGRYEDNVDLAVTIDRDSLPDSTLEIMRFYEAAGLDLVLKMLPNDFDLPAFGVAAVQEADFTRHLGCAGYAVRPSNVAAAEAALLELAQTRATDLQGAREDRHEPEKQRLDHVPERHWLATPGTQPIAYQERNVEPGLDSLVNRCADAGLPDVAYVEFPGWPGISVVRVVVPDAETWHVTGGWSSFGPRLRAAVSRS</sequence>
<dbReference type="PANTHER" id="PTHR37809">
    <property type="entry name" value="RIBOSOMAL PROTEIN S12 METHYLTHIOTRANSFERASE ACCESSORY FACTOR YCAO"/>
    <property type="match status" value="1"/>
</dbReference>
<dbReference type="RefSeq" id="WP_137096329.1">
    <property type="nucleotide sequence ID" value="NZ_SWMS01000016.1"/>
</dbReference>
<dbReference type="InterPro" id="IPR003776">
    <property type="entry name" value="YcaO-like_dom"/>
</dbReference>
<comment type="caution">
    <text evidence="2">The sequence shown here is derived from an EMBL/GenBank/DDBJ whole genome shotgun (WGS) entry which is preliminary data.</text>
</comment>
<dbReference type="PANTHER" id="PTHR37809:SF1">
    <property type="entry name" value="RIBOSOMAL PROTEIN S12 METHYLTHIOTRANSFERASE ACCESSORY FACTOR YCAO"/>
    <property type="match status" value="1"/>
</dbReference>
<organism evidence="2 3">
    <name type="scientific">Prauserella endophytica</name>
    <dbReference type="NCBI Taxonomy" id="1592324"/>
    <lineage>
        <taxon>Bacteria</taxon>
        <taxon>Bacillati</taxon>
        <taxon>Actinomycetota</taxon>
        <taxon>Actinomycetes</taxon>
        <taxon>Pseudonocardiales</taxon>
        <taxon>Pseudonocardiaceae</taxon>
        <taxon>Prauserella</taxon>
        <taxon>Prauserella coralliicola group</taxon>
    </lineage>
</organism>
<dbReference type="Pfam" id="PF02624">
    <property type="entry name" value="YcaO"/>
    <property type="match status" value="1"/>
</dbReference>
<gene>
    <name evidence="2" type="ORF">FCN18_25900</name>
</gene>
<dbReference type="Gene3D" id="3.30.160.660">
    <property type="match status" value="1"/>
</dbReference>
<dbReference type="Gene3D" id="3.30.1330.230">
    <property type="match status" value="1"/>
</dbReference>
<evidence type="ECO:0000313" key="3">
    <source>
        <dbReference type="Proteomes" id="UP000309992"/>
    </source>
</evidence>
<dbReference type="EMBL" id="SWMS01000016">
    <property type="protein sequence ID" value="TKG66268.1"/>
    <property type="molecule type" value="Genomic_DNA"/>
</dbReference>
<dbReference type="NCBIfam" id="TIGR00702">
    <property type="entry name" value="YcaO-type kinase domain"/>
    <property type="match status" value="1"/>
</dbReference>
<reference evidence="2 3" key="1">
    <citation type="journal article" date="2015" name="Antonie Van Leeuwenhoek">
        <title>Prauserella endophytica sp. nov., an endophytic actinobacterium isolated from Tamarix taklamakanensis.</title>
        <authorList>
            <person name="Liu J.M."/>
            <person name="Habden X."/>
            <person name="Guo L."/>
            <person name="Tuo L."/>
            <person name="Jiang Z.K."/>
            <person name="Liu S.W."/>
            <person name="Liu X.F."/>
            <person name="Chen L."/>
            <person name="Li R.F."/>
            <person name="Zhang Y.Q."/>
            <person name="Sun C.H."/>
        </authorList>
    </citation>
    <scope>NUCLEOTIDE SEQUENCE [LARGE SCALE GENOMIC DNA]</scope>
    <source>
        <strain evidence="2 3">CGMCC 4.7182</strain>
    </source>
</reference>
<accession>A0ABY2RZN0</accession>
<dbReference type="Proteomes" id="UP000309992">
    <property type="component" value="Unassembled WGS sequence"/>
</dbReference>
<evidence type="ECO:0000313" key="2">
    <source>
        <dbReference type="EMBL" id="TKG66268.1"/>
    </source>
</evidence>